<evidence type="ECO:0000256" key="1">
    <source>
        <dbReference type="ARBA" id="ARBA00023015"/>
    </source>
</evidence>
<keyword evidence="1" id="KW-0805">Transcription regulation</keyword>
<protein>
    <submittedName>
        <fullName evidence="5">LacI family DNA-binding transcriptional regulator</fullName>
    </submittedName>
</protein>
<evidence type="ECO:0000313" key="6">
    <source>
        <dbReference type="Proteomes" id="UP001425155"/>
    </source>
</evidence>
<evidence type="ECO:0000256" key="2">
    <source>
        <dbReference type="ARBA" id="ARBA00023125"/>
    </source>
</evidence>
<dbReference type="InterPro" id="IPR028082">
    <property type="entry name" value="Peripla_BP_I"/>
</dbReference>
<dbReference type="CDD" id="cd01392">
    <property type="entry name" value="HTH_LacI"/>
    <property type="match status" value="1"/>
</dbReference>
<accession>A0ABU9W5I8</accession>
<dbReference type="SUPFAM" id="SSF53822">
    <property type="entry name" value="Periplasmic binding protein-like I"/>
    <property type="match status" value="1"/>
</dbReference>
<feature type="domain" description="HTH lacI-type" evidence="4">
    <location>
        <begin position="8"/>
        <end position="62"/>
    </location>
</feature>
<proteinExistence type="predicted"/>
<gene>
    <name evidence="5" type="ORF">WJX64_11940</name>
</gene>
<keyword evidence="3" id="KW-0804">Transcription</keyword>
<dbReference type="InterPro" id="IPR000843">
    <property type="entry name" value="HTH_LacI"/>
</dbReference>
<dbReference type="Proteomes" id="UP001425155">
    <property type="component" value="Unassembled WGS sequence"/>
</dbReference>
<dbReference type="Gene3D" id="3.40.50.2300">
    <property type="match status" value="2"/>
</dbReference>
<dbReference type="Pfam" id="PF13377">
    <property type="entry name" value="Peripla_BP_3"/>
    <property type="match status" value="1"/>
</dbReference>
<evidence type="ECO:0000313" key="5">
    <source>
        <dbReference type="EMBL" id="MEN1947259.1"/>
    </source>
</evidence>
<dbReference type="CDD" id="cd06267">
    <property type="entry name" value="PBP1_LacI_sugar_binding-like"/>
    <property type="match status" value="1"/>
</dbReference>
<dbReference type="EMBL" id="JBCLVG010000002">
    <property type="protein sequence ID" value="MEN1947259.1"/>
    <property type="molecule type" value="Genomic_DNA"/>
</dbReference>
<name>A0ABU9W5I8_9MICO</name>
<reference evidence="5 6" key="1">
    <citation type="submission" date="2024-03" db="EMBL/GenBank/DDBJ databases">
        <title>YIM 134122 draft genome.</title>
        <authorList>
            <person name="Zuo S."/>
            <person name="Xiong L."/>
        </authorList>
    </citation>
    <scope>NUCLEOTIDE SEQUENCE [LARGE SCALE GENOMIC DNA]</scope>
    <source>
        <strain evidence="5 6">YIM 134122</strain>
    </source>
</reference>
<dbReference type="PANTHER" id="PTHR30146">
    <property type="entry name" value="LACI-RELATED TRANSCRIPTIONAL REPRESSOR"/>
    <property type="match status" value="1"/>
</dbReference>
<dbReference type="InterPro" id="IPR046335">
    <property type="entry name" value="LacI/GalR-like_sensor"/>
</dbReference>
<dbReference type="Gene3D" id="1.10.260.40">
    <property type="entry name" value="lambda repressor-like DNA-binding domains"/>
    <property type="match status" value="1"/>
</dbReference>
<dbReference type="SMART" id="SM00354">
    <property type="entry name" value="HTH_LACI"/>
    <property type="match status" value="1"/>
</dbReference>
<evidence type="ECO:0000259" key="4">
    <source>
        <dbReference type="PROSITE" id="PS50932"/>
    </source>
</evidence>
<dbReference type="Pfam" id="PF00356">
    <property type="entry name" value="LacI"/>
    <property type="match status" value="1"/>
</dbReference>
<sequence>MQQAPDVITLQHVADRAGVSRATASLALSGKGRIAPATRQRVKDAADDLDYVVNVMARNLRGSRSGAIGLYVPDHTLSFRYYMDVAFGAVEEAQASDLLVTLMPTAFAPRSGITEHLDGFIMIDPIDGDPIVERLLSGRSPVVSGEDAPADAEEPYGVVYGDHRRGIRLLLDHLWANGCRRPACLLPDRSIAWGRGMQDGYREWCAEKGIAEHMLVGDFQSTTEQVRGLLDGLLGALDGVDGIIAAPEGTALIALDAIRSAGLEIGHDLLLASYVDSDSLALVEPSITALDLHAREFGRQCMQLLADSLDGGSRRGERVEVAISVIERRSTRRIP</sequence>
<dbReference type="RefSeq" id="WP_342114320.1">
    <property type="nucleotide sequence ID" value="NZ_JBCAUN010000002.1"/>
</dbReference>
<evidence type="ECO:0000256" key="3">
    <source>
        <dbReference type="ARBA" id="ARBA00023163"/>
    </source>
</evidence>
<dbReference type="GO" id="GO:0003677">
    <property type="term" value="F:DNA binding"/>
    <property type="evidence" value="ECO:0007669"/>
    <property type="project" value="UniProtKB-KW"/>
</dbReference>
<organism evidence="5 6">
    <name type="scientific">Leifsonia stereocauli</name>
    <dbReference type="NCBI Taxonomy" id="3134136"/>
    <lineage>
        <taxon>Bacteria</taxon>
        <taxon>Bacillati</taxon>
        <taxon>Actinomycetota</taxon>
        <taxon>Actinomycetes</taxon>
        <taxon>Micrococcales</taxon>
        <taxon>Microbacteriaceae</taxon>
        <taxon>Leifsonia</taxon>
    </lineage>
</organism>
<dbReference type="SUPFAM" id="SSF47413">
    <property type="entry name" value="lambda repressor-like DNA-binding domains"/>
    <property type="match status" value="1"/>
</dbReference>
<keyword evidence="2 5" id="KW-0238">DNA-binding</keyword>
<comment type="caution">
    <text evidence="5">The sequence shown here is derived from an EMBL/GenBank/DDBJ whole genome shotgun (WGS) entry which is preliminary data.</text>
</comment>
<dbReference type="PANTHER" id="PTHR30146:SF153">
    <property type="entry name" value="LACTOSE OPERON REPRESSOR"/>
    <property type="match status" value="1"/>
</dbReference>
<dbReference type="PROSITE" id="PS50932">
    <property type="entry name" value="HTH_LACI_2"/>
    <property type="match status" value="1"/>
</dbReference>
<dbReference type="InterPro" id="IPR010982">
    <property type="entry name" value="Lambda_DNA-bd_dom_sf"/>
</dbReference>
<keyword evidence="6" id="KW-1185">Reference proteome</keyword>